<keyword evidence="7" id="KW-0472">Membrane</keyword>
<dbReference type="Pfam" id="PF00129">
    <property type="entry name" value="MHC_I"/>
    <property type="match status" value="1"/>
</dbReference>
<dbReference type="SUPFAM" id="SSF54452">
    <property type="entry name" value="MHC antigen-recognition domain"/>
    <property type="match status" value="1"/>
</dbReference>
<keyword evidence="4" id="KW-0732">Signal</keyword>
<reference evidence="11 12" key="1">
    <citation type="submission" date="2019-09" db="EMBL/GenBank/DDBJ databases">
        <title>Bird 10,000 Genomes (B10K) Project - Family phase.</title>
        <authorList>
            <person name="Zhang G."/>
        </authorList>
    </citation>
    <scope>NUCLEOTIDE SEQUENCE [LARGE SCALE GENOMIC DNA]</scope>
    <source>
        <strain evidence="11">B10K-DU-003-06</strain>
    </source>
</reference>
<dbReference type="InterPro" id="IPR011161">
    <property type="entry name" value="MHC_I-like_Ag-recog"/>
</dbReference>
<evidence type="ECO:0000313" key="11">
    <source>
        <dbReference type="EMBL" id="NWR96044.1"/>
    </source>
</evidence>
<dbReference type="PANTHER" id="PTHR16675:SF242">
    <property type="entry name" value="MAJOR HISTOCOMPATIBILITY COMPLEX CLASS I-RELATED GENE PROTEIN"/>
    <property type="match status" value="1"/>
</dbReference>
<dbReference type="AlphaFoldDB" id="A0A7K5BKN2"/>
<evidence type="ECO:0000256" key="2">
    <source>
        <dbReference type="ARBA" id="ARBA00022451"/>
    </source>
</evidence>
<evidence type="ECO:0000256" key="6">
    <source>
        <dbReference type="ARBA" id="ARBA00022989"/>
    </source>
</evidence>
<dbReference type="GO" id="GO:0006955">
    <property type="term" value="P:immune response"/>
    <property type="evidence" value="ECO:0007669"/>
    <property type="project" value="TreeGrafter"/>
</dbReference>
<dbReference type="GO" id="GO:0009897">
    <property type="term" value="C:external side of plasma membrane"/>
    <property type="evidence" value="ECO:0007669"/>
    <property type="project" value="TreeGrafter"/>
</dbReference>
<evidence type="ECO:0000256" key="9">
    <source>
        <dbReference type="ARBA" id="ARBA00023180"/>
    </source>
</evidence>
<dbReference type="PANTHER" id="PTHR16675">
    <property type="entry name" value="MHC CLASS I-RELATED"/>
    <property type="match status" value="1"/>
</dbReference>
<evidence type="ECO:0000256" key="8">
    <source>
        <dbReference type="ARBA" id="ARBA00023157"/>
    </source>
</evidence>
<dbReference type="InterPro" id="IPR011162">
    <property type="entry name" value="MHC_I/II-like_Ag-recog"/>
</dbReference>
<protein>
    <submittedName>
        <fullName evidence="11">HMR1 protein</fullName>
    </submittedName>
</protein>
<feature type="non-terminal residue" evidence="11">
    <location>
        <position position="1"/>
    </location>
</feature>
<dbReference type="GO" id="GO:0042612">
    <property type="term" value="C:MHC class I protein complex"/>
    <property type="evidence" value="ECO:0007669"/>
    <property type="project" value="UniProtKB-KW"/>
</dbReference>
<keyword evidence="6" id="KW-1133">Transmembrane helix</keyword>
<gene>
    <name evidence="11" type="primary">Mr1</name>
    <name evidence="11" type="ORF">FURFIG_R15464</name>
</gene>
<organism evidence="11 12">
    <name type="scientific">Furnarius figulus</name>
    <dbReference type="NCBI Taxonomy" id="463165"/>
    <lineage>
        <taxon>Eukaryota</taxon>
        <taxon>Metazoa</taxon>
        <taxon>Chordata</taxon>
        <taxon>Craniata</taxon>
        <taxon>Vertebrata</taxon>
        <taxon>Euteleostomi</taxon>
        <taxon>Archelosauria</taxon>
        <taxon>Archosauria</taxon>
        <taxon>Dinosauria</taxon>
        <taxon>Saurischia</taxon>
        <taxon>Theropoda</taxon>
        <taxon>Coelurosauria</taxon>
        <taxon>Aves</taxon>
        <taxon>Neognathae</taxon>
        <taxon>Neoaves</taxon>
        <taxon>Telluraves</taxon>
        <taxon>Australaves</taxon>
        <taxon>Passeriformes</taxon>
        <taxon>Furnariidae</taxon>
        <taxon>Furnarius</taxon>
    </lineage>
</organism>
<dbReference type="GO" id="GO:0002474">
    <property type="term" value="P:antigen processing and presentation of peptide antigen via MHC class I"/>
    <property type="evidence" value="ECO:0007669"/>
    <property type="project" value="UniProtKB-KW"/>
</dbReference>
<evidence type="ECO:0000313" key="12">
    <source>
        <dbReference type="Proteomes" id="UP000529852"/>
    </source>
</evidence>
<evidence type="ECO:0000256" key="1">
    <source>
        <dbReference type="ARBA" id="ARBA00004479"/>
    </source>
</evidence>
<keyword evidence="9" id="KW-0325">Glycoprotein</keyword>
<name>A0A7K5BKN2_9FURN</name>
<comment type="caution">
    <text evidence="11">The sequence shown here is derived from an EMBL/GenBank/DDBJ whole genome shotgun (WGS) entry which is preliminary data.</text>
</comment>
<keyword evidence="3" id="KW-0812">Transmembrane</keyword>
<dbReference type="Proteomes" id="UP000529852">
    <property type="component" value="Unassembled WGS sequence"/>
</dbReference>
<feature type="domain" description="MHC class I-like antigen recognition-like" evidence="10">
    <location>
        <begin position="1"/>
        <end position="75"/>
    </location>
</feature>
<evidence type="ECO:0000256" key="7">
    <source>
        <dbReference type="ARBA" id="ARBA00023136"/>
    </source>
</evidence>
<evidence type="ECO:0000256" key="3">
    <source>
        <dbReference type="ARBA" id="ARBA00022692"/>
    </source>
</evidence>
<sequence length="77" mass="8670">SLRYLDVAVSEPSPGVPQFMSMGFLDGIPITRYDSKQGRMEPQTPWMEAGVELGYWDEETQISEQSQLVFADNLEVA</sequence>
<keyword evidence="12" id="KW-1185">Reference proteome</keyword>
<keyword evidence="5" id="KW-0391">Immunity</keyword>
<dbReference type="Gene3D" id="3.30.500.10">
    <property type="entry name" value="MHC class I-like antigen recognition-like"/>
    <property type="match status" value="1"/>
</dbReference>
<dbReference type="EMBL" id="VYZD01005243">
    <property type="protein sequence ID" value="NWR96044.1"/>
    <property type="molecule type" value="Genomic_DNA"/>
</dbReference>
<keyword evidence="8" id="KW-1015">Disulfide bond</keyword>
<evidence type="ECO:0000256" key="4">
    <source>
        <dbReference type="ARBA" id="ARBA00022729"/>
    </source>
</evidence>
<keyword evidence="2" id="KW-0490">MHC I</keyword>
<comment type="subcellular location">
    <subcellularLocation>
        <location evidence="1">Membrane</location>
        <topology evidence="1">Single-pass type I membrane protein</topology>
    </subcellularLocation>
</comment>
<dbReference type="GO" id="GO:0005615">
    <property type="term" value="C:extracellular space"/>
    <property type="evidence" value="ECO:0007669"/>
    <property type="project" value="TreeGrafter"/>
</dbReference>
<proteinExistence type="predicted"/>
<dbReference type="InterPro" id="IPR050208">
    <property type="entry name" value="MHC_class-I_related"/>
</dbReference>
<feature type="non-terminal residue" evidence="11">
    <location>
        <position position="77"/>
    </location>
</feature>
<evidence type="ECO:0000256" key="5">
    <source>
        <dbReference type="ARBA" id="ARBA00022859"/>
    </source>
</evidence>
<dbReference type="InterPro" id="IPR037055">
    <property type="entry name" value="MHC_I-like_Ag-recog_sf"/>
</dbReference>
<accession>A0A7K5BKN2</accession>
<evidence type="ECO:0000259" key="10">
    <source>
        <dbReference type="Pfam" id="PF00129"/>
    </source>
</evidence>